<comment type="similarity">
    <text evidence="1">Belongs to the glycosyltransferase 2 family.</text>
</comment>
<dbReference type="InterPro" id="IPR029044">
    <property type="entry name" value="Nucleotide-diphossugar_trans"/>
</dbReference>
<protein>
    <submittedName>
        <fullName evidence="5">Glycosyltransferase family 2 protein</fullName>
    </submittedName>
</protein>
<dbReference type="Pfam" id="PF00535">
    <property type="entry name" value="Glycos_transf_2"/>
    <property type="match status" value="1"/>
</dbReference>
<dbReference type="Proteomes" id="UP001465331">
    <property type="component" value="Unassembled WGS sequence"/>
</dbReference>
<evidence type="ECO:0000256" key="2">
    <source>
        <dbReference type="ARBA" id="ARBA00022676"/>
    </source>
</evidence>
<keyword evidence="6" id="KW-1185">Reference proteome</keyword>
<dbReference type="InterPro" id="IPR001173">
    <property type="entry name" value="Glyco_trans_2-like"/>
</dbReference>
<proteinExistence type="inferred from homology"/>
<gene>
    <name evidence="5" type="ORF">ABSH63_07950</name>
</gene>
<keyword evidence="3" id="KW-0808">Transferase</keyword>
<organism evidence="5 6">
    <name type="scientific">Sinimarinibacterium thermocellulolyticum</name>
    <dbReference type="NCBI Taxonomy" id="3170016"/>
    <lineage>
        <taxon>Bacteria</taxon>
        <taxon>Pseudomonadati</taxon>
        <taxon>Pseudomonadota</taxon>
        <taxon>Gammaproteobacteria</taxon>
        <taxon>Nevskiales</taxon>
        <taxon>Nevskiaceae</taxon>
        <taxon>Sinimarinibacterium</taxon>
    </lineage>
</organism>
<name>A0ABV2AAL7_9GAMM</name>
<dbReference type="PANTHER" id="PTHR43179:SF12">
    <property type="entry name" value="GALACTOFURANOSYLTRANSFERASE GLFT2"/>
    <property type="match status" value="1"/>
</dbReference>
<accession>A0ABV2AAL7</accession>
<dbReference type="EMBL" id="JBEPIJ010000007">
    <property type="protein sequence ID" value="MES0873931.1"/>
    <property type="molecule type" value="Genomic_DNA"/>
</dbReference>
<evidence type="ECO:0000313" key="5">
    <source>
        <dbReference type="EMBL" id="MES0873931.1"/>
    </source>
</evidence>
<sequence length="314" mass="35131">MSPPSFAVVVPTLNAGDAWLQWWQALQRQTLQPTRVLIVDSESTDATPAIALAHGAQVVTVSRADFDHGGTRAQAALLVDEPILVYMTQDAILHGDDSLARLLAVFEWQRLGAAYGRQLPRPQAGPIERHHRLFSYPPQSRVVTPAEAPRWGIRAPFLSDSYAAYRRSALLAVGNFPARAIVSEDMYVGGRMLQGGWSLAYVAEAAVIHSHAYNLVGDVRRYFDIGAFYSEQDWLLREFGGGGGEGWRFARSELAYLLRRAPWRIPEALLRSACKLAAFHLGRRQQRLPAPVRLRLSGQKHYFRRPQMLPGQRL</sequence>
<dbReference type="RefSeq" id="WP_352888833.1">
    <property type="nucleotide sequence ID" value="NZ_JBEPIJ010000007.1"/>
</dbReference>
<reference evidence="5 6" key="1">
    <citation type="submission" date="2024-06" db="EMBL/GenBank/DDBJ databases">
        <authorList>
            <person name="Li Z."/>
            <person name="Jiang Y."/>
        </authorList>
    </citation>
    <scope>NUCLEOTIDE SEQUENCE [LARGE SCALE GENOMIC DNA]</scope>
    <source>
        <strain evidence="5 6">HSW-8</strain>
    </source>
</reference>
<keyword evidence="2" id="KW-0328">Glycosyltransferase</keyword>
<evidence type="ECO:0000256" key="3">
    <source>
        <dbReference type="ARBA" id="ARBA00022679"/>
    </source>
</evidence>
<dbReference type="Gene3D" id="3.90.550.10">
    <property type="entry name" value="Spore Coat Polysaccharide Biosynthesis Protein SpsA, Chain A"/>
    <property type="match status" value="1"/>
</dbReference>
<dbReference type="CDD" id="cd00761">
    <property type="entry name" value="Glyco_tranf_GTA_type"/>
    <property type="match status" value="1"/>
</dbReference>
<evidence type="ECO:0000256" key="1">
    <source>
        <dbReference type="ARBA" id="ARBA00006739"/>
    </source>
</evidence>
<evidence type="ECO:0000313" key="6">
    <source>
        <dbReference type="Proteomes" id="UP001465331"/>
    </source>
</evidence>
<feature type="domain" description="Glycosyltransferase 2-like" evidence="4">
    <location>
        <begin position="8"/>
        <end position="170"/>
    </location>
</feature>
<evidence type="ECO:0000259" key="4">
    <source>
        <dbReference type="Pfam" id="PF00535"/>
    </source>
</evidence>
<dbReference type="PANTHER" id="PTHR43179">
    <property type="entry name" value="RHAMNOSYLTRANSFERASE WBBL"/>
    <property type="match status" value="1"/>
</dbReference>
<dbReference type="SUPFAM" id="SSF53448">
    <property type="entry name" value="Nucleotide-diphospho-sugar transferases"/>
    <property type="match status" value="1"/>
</dbReference>
<comment type="caution">
    <text evidence="5">The sequence shown here is derived from an EMBL/GenBank/DDBJ whole genome shotgun (WGS) entry which is preliminary data.</text>
</comment>